<dbReference type="GO" id="GO:0005737">
    <property type="term" value="C:cytoplasm"/>
    <property type="evidence" value="ECO:0007669"/>
    <property type="project" value="TreeGrafter"/>
</dbReference>
<dbReference type="Gene3D" id="3.20.20.100">
    <property type="entry name" value="NADP-dependent oxidoreductase domain"/>
    <property type="match status" value="1"/>
</dbReference>
<dbReference type="CDD" id="cd19077">
    <property type="entry name" value="AKR_AKR8A1-2"/>
    <property type="match status" value="1"/>
</dbReference>
<dbReference type="OrthoDB" id="37537at2759"/>
<dbReference type="PANTHER" id="PTHR43625:SF78">
    <property type="entry name" value="PYRIDOXAL REDUCTASE-RELATED"/>
    <property type="match status" value="1"/>
</dbReference>
<reference evidence="5" key="1">
    <citation type="submission" date="2018-08" db="EMBL/GenBank/DDBJ databases">
        <title>Draft genome sequence of azole-resistant Aspergillus thermomutatus (Neosartorya pseudofischeri) strain HMR AF 39, isolated from a human nasal aspirate.</title>
        <authorList>
            <person name="Parent-Michaud M."/>
            <person name="Dufresne P.J."/>
            <person name="Fournier E."/>
            <person name="Martineau C."/>
            <person name="Moreira S."/>
            <person name="Perkins V."/>
            <person name="De Repentigny L."/>
            <person name="Dufresne S.F."/>
        </authorList>
    </citation>
    <scope>NUCLEOTIDE SEQUENCE [LARGE SCALE GENOMIC DNA]</scope>
    <source>
        <strain evidence="5">HMR AF 39</strain>
    </source>
</reference>
<accession>A0A397HIH2</accession>
<feature type="chain" id="PRO_5017329299" description="NADP-dependent oxidoreductase domain-containing protein" evidence="3">
    <location>
        <begin position="28"/>
        <end position="483"/>
    </location>
</feature>
<evidence type="ECO:0000256" key="3">
    <source>
        <dbReference type="SAM" id="SignalP"/>
    </source>
</evidence>
<feature type="signal peptide" evidence="3">
    <location>
        <begin position="1"/>
        <end position="27"/>
    </location>
</feature>
<evidence type="ECO:0000313" key="6">
    <source>
        <dbReference type="Proteomes" id="UP000215305"/>
    </source>
</evidence>
<dbReference type="InterPro" id="IPR036812">
    <property type="entry name" value="NAD(P)_OxRdtase_dom_sf"/>
</dbReference>
<proteinExistence type="predicted"/>
<dbReference type="Proteomes" id="UP000215305">
    <property type="component" value="Unassembled WGS sequence"/>
</dbReference>
<feature type="compositionally biased region" description="Polar residues" evidence="2">
    <location>
        <begin position="93"/>
        <end position="110"/>
    </location>
</feature>
<name>A0A397HIH2_ASPTH</name>
<dbReference type="GO" id="GO:0016491">
    <property type="term" value="F:oxidoreductase activity"/>
    <property type="evidence" value="ECO:0007669"/>
    <property type="project" value="UniProtKB-KW"/>
</dbReference>
<keyword evidence="3" id="KW-0732">Signal</keyword>
<dbReference type="SUPFAM" id="SSF51430">
    <property type="entry name" value="NAD(P)-linked oxidoreductase"/>
    <property type="match status" value="1"/>
</dbReference>
<sequence>MSQSTRSSMLLNFLLLTILALSSFGSTRPVSMSGNGLSRCDLHSRSPSPRVIPSTEEYRDKLMHSILNTLGLGALNKLDDWKSKVEDLGVIDDSNSPNSTVTAEQNSVVDESTKKSDGQQINGMKDPVGFVGDVLSTIVDKFHEAFLTQDEVTLTPVQEGKKMPSLVGKEVGPTGYGMMRMTWNPQPPSEEQCFETLNTALALGSNFWNGGELYGTPEYNSLHLLNKYFTKYPESADKVVLSIKGGLKRGQLVPDGSEANIRRSVDECLRVLDGKKTVDIFECARQDPNTTIEQTVTILAQLVKEGKIKGIGLSEVDAETIRRAHKVHPIAAVEVELSLWDIHTLNDGVAKTCAELGIPLVAYSPLGRGVLAGAFTSLSEIPEGDFRRLLPKYQDEAMKHNIKLVNEVKDLASRKGVAPVQIALAWLLTLSGKPGMPTIIPIPGGTTSDKVTQNLQGVPRLSDAEMVELDRILKEHEVRGARY</sequence>
<feature type="region of interest" description="Disordered" evidence="2">
    <location>
        <begin position="92"/>
        <end position="121"/>
    </location>
</feature>
<dbReference type="VEuPathDB" id="FungiDB:CDV56_107242"/>
<dbReference type="RefSeq" id="XP_026616005.1">
    <property type="nucleotide sequence ID" value="XM_026760861.1"/>
</dbReference>
<dbReference type="PANTHER" id="PTHR43625">
    <property type="entry name" value="AFLATOXIN B1 ALDEHYDE REDUCTASE"/>
    <property type="match status" value="1"/>
</dbReference>
<dbReference type="Pfam" id="PF00248">
    <property type="entry name" value="Aldo_ket_red"/>
    <property type="match status" value="1"/>
</dbReference>
<evidence type="ECO:0000313" key="5">
    <source>
        <dbReference type="EMBL" id="RHZ60220.1"/>
    </source>
</evidence>
<keyword evidence="6" id="KW-1185">Reference proteome</keyword>
<evidence type="ECO:0000259" key="4">
    <source>
        <dbReference type="Pfam" id="PF00248"/>
    </source>
</evidence>
<comment type="caution">
    <text evidence="5">The sequence shown here is derived from an EMBL/GenBank/DDBJ whole genome shotgun (WGS) entry which is preliminary data.</text>
</comment>
<dbReference type="AlphaFoldDB" id="A0A397HIH2"/>
<dbReference type="EMBL" id="NKHU02000054">
    <property type="protein sequence ID" value="RHZ60220.1"/>
    <property type="molecule type" value="Genomic_DNA"/>
</dbReference>
<organism evidence="5 6">
    <name type="scientific">Aspergillus thermomutatus</name>
    <name type="common">Neosartorya pseudofischeri</name>
    <dbReference type="NCBI Taxonomy" id="41047"/>
    <lineage>
        <taxon>Eukaryota</taxon>
        <taxon>Fungi</taxon>
        <taxon>Dikarya</taxon>
        <taxon>Ascomycota</taxon>
        <taxon>Pezizomycotina</taxon>
        <taxon>Eurotiomycetes</taxon>
        <taxon>Eurotiomycetidae</taxon>
        <taxon>Eurotiales</taxon>
        <taxon>Aspergillaceae</taxon>
        <taxon>Aspergillus</taxon>
        <taxon>Aspergillus subgen. Fumigati</taxon>
    </lineage>
</organism>
<keyword evidence="1" id="KW-0560">Oxidoreductase</keyword>
<dbReference type="InterPro" id="IPR023210">
    <property type="entry name" value="NADP_OxRdtase_dom"/>
</dbReference>
<feature type="domain" description="NADP-dependent oxidoreductase" evidence="4">
    <location>
        <begin position="175"/>
        <end position="473"/>
    </location>
</feature>
<evidence type="ECO:0000256" key="1">
    <source>
        <dbReference type="ARBA" id="ARBA00023002"/>
    </source>
</evidence>
<dbReference type="STRING" id="41047.A0A397HIH2"/>
<gene>
    <name evidence="5" type="ORF">CDV56_107242</name>
</gene>
<protein>
    <recommendedName>
        <fullName evidence="4">NADP-dependent oxidoreductase domain-containing protein</fullName>
    </recommendedName>
</protein>
<dbReference type="GeneID" id="38129216"/>
<dbReference type="InterPro" id="IPR050791">
    <property type="entry name" value="Aldo-Keto_reductase"/>
</dbReference>
<evidence type="ECO:0000256" key="2">
    <source>
        <dbReference type="SAM" id="MobiDB-lite"/>
    </source>
</evidence>